<proteinExistence type="predicted"/>
<dbReference type="InterPro" id="IPR011990">
    <property type="entry name" value="TPR-like_helical_dom_sf"/>
</dbReference>
<sequence length="421" mass="45105">MDTTRNQALTAWMAEHGYSSNSLADTVNRAVGDLTGRTGGLDGSSVRDWKAGRVRWPKSATRAALEKVTGLPATALGFVPRGRAAPAPAPSQEDPVNRRSFLTATAASAVAPLPTAAAPHRIGMSDVARLQRKFAAVVAGDHQHGGMRGIETRALELAAEAMDLQDSGSAGQRVRSHLYAVAAAFTSSAMWAAIDGRRFDAAQRHHDRASRLAGMSGDQAILFRIWSHAGTLYRHLGRPSDALAANDVARNLSLARRDPLFGSLGHARHAAIHGTTGDRSAVRRSLGHAQEALDRAESAVARPVWLEAFYGQSELDSLALAAHLALGEWGTAEAHAHRSLAALRTHMHRSRAITTARLARAQLGQGDLEPAVSTATSIPHAAVRHPRISGMLRAFGTHLREWAPQSPHTHTWTQYEREALA</sequence>
<evidence type="ECO:0000313" key="1">
    <source>
        <dbReference type="EMBL" id="GAO09735.1"/>
    </source>
</evidence>
<accession>A0A0P4RAW6</accession>
<dbReference type="SUPFAM" id="SSF48452">
    <property type="entry name" value="TPR-like"/>
    <property type="match status" value="1"/>
</dbReference>
<comment type="caution">
    <text evidence="1">The sequence shown here is derived from an EMBL/GenBank/DDBJ whole genome shotgun (WGS) entry which is preliminary data.</text>
</comment>
<dbReference type="Gene3D" id="1.25.40.10">
    <property type="entry name" value="Tetratricopeptide repeat domain"/>
    <property type="match status" value="1"/>
</dbReference>
<dbReference type="EMBL" id="BBNO01000005">
    <property type="protein sequence ID" value="GAO09735.1"/>
    <property type="molecule type" value="Genomic_DNA"/>
</dbReference>
<evidence type="ECO:0000313" key="2">
    <source>
        <dbReference type="Proteomes" id="UP000048965"/>
    </source>
</evidence>
<keyword evidence="2" id="KW-1185">Reference proteome</keyword>
<dbReference type="Proteomes" id="UP000048965">
    <property type="component" value="Unassembled WGS sequence"/>
</dbReference>
<name>A0A0P4RAW6_9ACTN</name>
<reference evidence="2" key="1">
    <citation type="submission" date="2014-09" db="EMBL/GenBank/DDBJ databases">
        <title>Whole genome shotgun sequence of Streptomyces sp. NBRC 110027.</title>
        <authorList>
            <person name="Komaki H."/>
            <person name="Ichikawa N."/>
            <person name="Katano-Makiyama Y."/>
            <person name="Hosoyama A."/>
            <person name="Hashimoto M."/>
            <person name="Uohara A."/>
            <person name="Kitahashi Y."/>
            <person name="Ohji S."/>
            <person name="Kimura A."/>
            <person name="Yamazoe A."/>
            <person name="Igarashi Y."/>
            <person name="Fujita N."/>
        </authorList>
    </citation>
    <scope>NUCLEOTIDE SEQUENCE [LARGE SCALE GENOMIC DNA]</scope>
    <source>
        <strain evidence="2">NBRC 110027</strain>
    </source>
</reference>
<organism evidence="1 2">
    <name type="scientific">Streptomyces lydicamycinicus</name>
    <dbReference type="NCBI Taxonomy" id="1546107"/>
    <lineage>
        <taxon>Bacteria</taxon>
        <taxon>Bacillati</taxon>
        <taxon>Actinomycetota</taxon>
        <taxon>Actinomycetes</taxon>
        <taxon>Kitasatosporales</taxon>
        <taxon>Streptomycetaceae</taxon>
        <taxon>Streptomyces</taxon>
    </lineage>
</organism>
<reference evidence="1 2" key="2">
    <citation type="journal article" date="2015" name="Stand. Genomic Sci.">
        <title>Draft genome sequence of marine-derived Streptomyces sp. TP-A0598, a producer of anti-MRSA antibiotic lydicamycins.</title>
        <authorList>
            <person name="Komaki H."/>
            <person name="Ichikawa N."/>
            <person name="Hosoyama A."/>
            <person name="Fujita N."/>
            <person name="Igarashi Y."/>
        </authorList>
    </citation>
    <scope>NUCLEOTIDE SEQUENCE [LARGE SCALE GENOMIC DNA]</scope>
    <source>
        <strain evidence="1 2">NBRC 110027</strain>
    </source>
</reference>
<protein>
    <submittedName>
        <fullName evidence="1">Uncharacterized protein</fullName>
    </submittedName>
</protein>
<gene>
    <name evidence="1" type="ORF">TPA0598_05_04570</name>
</gene>
<dbReference type="AlphaFoldDB" id="A0A0P4RAW6"/>
<dbReference type="RefSeq" id="WP_063770808.1">
    <property type="nucleotide sequence ID" value="NZ_BBNO01000005.1"/>
</dbReference>